<evidence type="ECO:0000256" key="4">
    <source>
        <dbReference type="ARBA" id="ARBA00022490"/>
    </source>
</evidence>
<evidence type="ECO:0000313" key="13">
    <source>
        <dbReference type="Proteomes" id="UP000260823"/>
    </source>
</evidence>
<evidence type="ECO:0000256" key="10">
    <source>
        <dbReference type="RuleBase" id="RU003915"/>
    </source>
</evidence>
<dbReference type="GO" id="GO:0003755">
    <property type="term" value="F:peptidyl-prolyl cis-trans isomerase activity"/>
    <property type="evidence" value="ECO:0007669"/>
    <property type="project" value="UniProtKB-UniRule"/>
</dbReference>
<keyword evidence="13" id="KW-1185">Reference proteome</keyword>
<gene>
    <name evidence="12" type="ORF">DYU05_07445</name>
</gene>
<dbReference type="SUPFAM" id="SSF54534">
    <property type="entry name" value="FKBP-like"/>
    <property type="match status" value="1"/>
</dbReference>
<dbReference type="RefSeq" id="WP_117382323.1">
    <property type="nucleotide sequence ID" value="NZ_QWDE01000001.1"/>
</dbReference>
<comment type="caution">
    <text evidence="12">The sequence shown here is derived from an EMBL/GenBank/DDBJ whole genome shotgun (WGS) entry which is preliminary data.</text>
</comment>
<dbReference type="PANTHER" id="PTHR47861">
    <property type="entry name" value="FKBP-TYPE PEPTIDYL-PROLYL CIS-TRANS ISOMERASE SLYD"/>
    <property type="match status" value="1"/>
</dbReference>
<evidence type="ECO:0000256" key="2">
    <source>
        <dbReference type="ARBA" id="ARBA00004496"/>
    </source>
</evidence>
<dbReference type="Proteomes" id="UP000260823">
    <property type="component" value="Unassembled WGS sequence"/>
</dbReference>
<protein>
    <recommendedName>
        <fullName evidence="10">Peptidyl-prolyl cis-trans isomerase</fullName>
        <ecNumber evidence="10">5.2.1.8</ecNumber>
    </recommendedName>
</protein>
<comment type="catalytic activity">
    <reaction evidence="1 9 10">
        <text>[protein]-peptidylproline (omega=180) = [protein]-peptidylproline (omega=0)</text>
        <dbReference type="Rhea" id="RHEA:16237"/>
        <dbReference type="Rhea" id="RHEA-COMP:10747"/>
        <dbReference type="Rhea" id="RHEA-COMP:10748"/>
        <dbReference type="ChEBI" id="CHEBI:83833"/>
        <dbReference type="ChEBI" id="CHEBI:83834"/>
        <dbReference type="EC" id="5.2.1.8"/>
    </reaction>
</comment>
<dbReference type="EC" id="5.2.1.8" evidence="10"/>
<evidence type="ECO:0000256" key="7">
    <source>
        <dbReference type="ARBA" id="ARBA00023235"/>
    </source>
</evidence>
<evidence type="ECO:0000259" key="11">
    <source>
        <dbReference type="PROSITE" id="PS50059"/>
    </source>
</evidence>
<dbReference type="InterPro" id="IPR001179">
    <property type="entry name" value="PPIase_FKBP_dom"/>
</dbReference>
<comment type="function">
    <text evidence="8">Also involved in hydrogenase metallocenter assembly, probably by participating in the nickel insertion step. This function in hydrogenase biosynthesis requires chaperone activity and the presence of the metal-binding domain, but not PPIase activity.</text>
</comment>
<sequence>MKIEPQHVVSLTYDLYTKQEDGSEGLVESATQEQPLTFLFGAGQMIPKFEENLSTLSTGDSYDFHIQAAEAYGEFDEEAVANLPKEMFNGSDLPQIGEVLPLQDNNGNRFQGQVVSVTEDSVIVDLNHPMAGQDLHFKGEIINVRPATPEELSHGHAHGPDGHHSH</sequence>
<evidence type="ECO:0000256" key="6">
    <source>
        <dbReference type="ARBA" id="ARBA00023186"/>
    </source>
</evidence>
<comment type="similarity">
    <text evidence="3 10">Belongs to the FKBP-type PPIase family.</text>
</comment>
<evidence type="ECO:0000256" key="8">
    <source>
        <dbReference type="ARBA" id="ARBA00037071"/>
    </source>
</evidence>
<dbReference type="InterPro" id="IPR046357">
    <property type="entry name" value="PPIase_dom_sf"/>
</dbReference>
<comment type="subcellular location">
    <subcellularLocation>
        <location evidence="2">Cytoplasm</location>
    </subcellularLocation>
</comment>
<dbReference type="Gene3D" id="3.10.50.40">
    <property type="match status" value="1"/>
</dbReference>
<dbReference type="Pfam" id="PF00254">
    <property type="entry name" value="FKBP_C"/>
    <property type="match status" value="1"/>
</dbReference>
<evidence type="ECO:0000313" key="12">
    <source>
        <dbReference type="EMBL" id="RFZ85423.1"/>
    </source>
</evidence>
<evidence type="ECO:0000256" key="9">
    <source>
        <dbReference type="PROSITE-ProRule" id="PRU00277"/>
    </source>
</evidence>
<proteinExistence type="inferred from homology"/>
<accession>A0A3E2NWP1</accession>
<keyword evidence="5 9" id="KW-0697">Rotamase</keyword>
<evidence type="ECO:0000256" key="3">
    <source>
        <dbReference type="ARBA" id="ARBA00006577"/>
    </source>
</evidence>
<evidence type="ECO:0000256" key="5">
    <source>
        <dbReference type="ARBA" id="ARBA00023110"/>
    </source>
</evidence>
<feature type="domain" description="PPIase FKBP-type" evidence="11">
    <location>
        <begin position="6"/>
        <end position="84"/>
    </location>
</feature>
<keyword evidence="7 9" id="KW-0413">Isomerase</keyword>
<evidence type="ECO:0000256" key="1">
    <source>
        <dbReference type="ARBA" id="ARBA00000971"/>
    </source>
</evidence>
<keyword evidence="6" id="KW-0143">Chaperone</keyword>
<dbReference type="OrthoDB" id="9808891at2"/>
<dbReference type="EMBL" id="QWDE01000001">
    <property type="protein sequence ID" value="RFZ85423.1"/>
    <property type="molecule type" value="Genomic_DNA"/>
</dbReference>
<dbReference type="PROSITE" id="PS50059">
    <property type="entry name" value="FKBP_PPIASE"/>
    <property type="match status" value="1"/>
</dbReference>
<name>A0A3E2NWP1_9SPHI</name>
<reference evidence="12 13" key="1">
    <citation type="submission" date="2018-08" db="EMBL/GenBank/DDBJ databases">
        <title>Mucilaginibacter terrae sp. nov., isolated from manganese diggings.</title>
        <authorList>
            <person name="Huang Y."/>
            <person name="Zhou Z."/>
        </authorList>
    </citation>
    <scope>NUCLEOTIDE SEQUENCE [LARGE SCALE GENOMIC DNA]</scope>
    <source>
        <strain evidence="12 13">ZH6</strain>
    </source>
</reference>
<dbReference type="PANTHER" id="PTHR47861:SF3">
    <property type="entry name" value="FKBP-TYPE PEPTIDYL-PROLYL CIS-TRANS ISOMERASE SLYD"/>
    <property type="match status" value="1"/>
</dbReference>
<dbReference type="AlphaFoldDB" id="A0A3E2NWP1"/>
<dbReference type="GO" id="GO:0005737">
    <property type="term" value="C:cytoplasm"/>
    <property type="evidence" value="ECO:0007669"/>
    <property type="project" value="UniProtKB-SubCell"/>
</dbReference>
<organism evidence="12 13">
    <name type="scientific">Mucilaginibacter terrenus</name>
    <dbReference type="NCBI Taxonomy" id="2482727"/>
    <lineage>
        <taxon>Bacteria</taxon>
        <taxon>Pseudomonadati</taxon>
        <taxon>Bacteroidota</taxon>
        <taxon>Sphingobacteriia</taxon>
        <taxon>Sphingobacteriales</taxon>
        <taxon>Sphingobacteriaceae</taxon>
        <taxon>Mucilaginibacter</taxon>
    </lineage>
</organism>
<keyword evidence="4" id="KW-0963">Cytoplasm</keyword>
<dbReference type="GO" id="GO:0042026">
    <property type="term" value="P:protein refolding"/>
    <property type="evidence" value="ECO:0007669"/>
    <property type="project" value="UniProtKB-ARBA"/>
</dbReference>